<reference evidence="7 9" key="1">
    <citation type="submission" date="2018-05" db="EMBL/GenBank/DDBJ databases">
        <title>Genomic diversity of pathogens causing Blackleg of Potato in Pakistan.</title>
        <authorList>
            <person name="Sarfraz S."/>
            <person name="Riaz K."/>
            <person name="Oulghazi S."/>
            <person name="Cigna J."/>
            <person name="Sahi S.T."/>
            <person name="Khan S.H."/>
            <person name="Hameed A."/>
            <person name="Faure D."/>
        </authorList>
    </citation>
    <scope>NUCLEOTIDE SEQUENCE [LARGE SCALE GENOMIC DNA]</scope>
    <source>
        <strain evidence="7 9">SS70</strain>
    </source>
</reference>
<dbReference type="AlphaFoldDB" id="A0AAP6RZZ7"/>
<dbReference type="GO" id="GO:0022857">
    <property type="term" value="F:transmembrane transporter activity"/>
    <property type="evidence" value="ECO:0007669"/>
    <property type="project" value="InterPro"/>
</dbReference>
<feature type="transmembrane region" description="Helical" evidence="6">
    <location>
        <begin position="223"/>
        <end position="242"/>
    </location>
</feature>
<dbReference type="InterPro" id="IPR036259">
    <property type="entry name" value="MFS_trans_sf"/>
</dbReference>
<name>A0AAP6RZZ7_9GAMM</name>
<feature type="transmembrane region" description="Helical" evidence="6">
    <location>
        <begin position="141"/>
        <end position="161"/>
    </location>
</feature>
<feature type="transmembrane region" description="Helical" evidence="6">
    <location>
        <begin position="304"/>
        <end position="327"/>
    </location>
</feature>
<dbReference type="PANTHER" id="PTHR23513:SF6">
    <property type="entry name" value="MAJOR FACILITATOR SUPERFAMILY ASSOCIATED DOMAIN-CONTAINING PROTEIN"/>
    <property type="match status" value="1"/>
</dbReference>
<evidence type="ECO:0000313" key="7">
    <source>
        <dbReference type="EMBL" id="PWD74905.1"/>
    </source>
</evidence>
<proteinExistence type="predicted"/>
<dbReference type="PANTHER" id="PTHR23513">
    <property type="entry name" value="INTEGRAL MEMBRANE EFFLUX PROTEIN-RELATED"/>
    <property type="match status" value="1"/>
</dbReference>
<keyword evidence="4 6" id="KW-1133">Transmembrane helix</keyword>
<evidence type="ECO:0000256" key="5">
    <source>
        <dbReference type="ARBA" id="ARBA00023136"/>
    </source>
</evidence>
<organism evidence="7 9">
    <name type="scientific">Dickeya dianthicola</name>
    <dbReference type="NCBI Taxonomy" id="204039"/>
    <lineage>
        <taxon>Bacteria</taxon>
        <taxon>Pseudomonadati</taxon>
        <taxon>Pseudomonadota</taxon>
        <taxon>Gammaproteobacteria</taxon>
        <taxon>Enterobacterales</taxon>
        <taxon>Pectobacteriaceae</taxon>
        <taxon>Dickeya</taxon>
    </lineage>
</organism>
<dbReference type="GO" id="GO:0005886">
    <property type="term" value="C:plasma membrane"/>
    <property type="evidence" value="ECO:0007669"/>
    <property type="project" value="UniProtKB-SubCell"/>
</dbReference>
<dbReference type="InterPro" id="IPR011701">
    <property type="entry name" value="MFS"/>
</dbReference>
<comment type="caution">
    <text evidence="7">The sequence shown here is derived from an EMBL/GenBank/DDBJ whole genome shotgun (WGS) entry which is preliminary data.</text>
</comment>
<reference evidence="8 10" key="2">
    <citation type="submission" date="2018-09" db="EMBL/GenBank/DDBJ databases">
        <title>Phylogenetic diversity of Pectobacterium and Dickeya strains causing blackleg disease of potato in Morocco.</title>
        <authorList>
            <person name="Oulghazi S."/>
            <person name="Moumni M."/>
            <person name="Faure D."/>
        </authorList>
    </citation>
    <scope>NUCLEOTIDE SEQUENCE [LARGE SCALE GENOMIC DNA]</scope>
    <source>
        <strain evidence="8 10">S4.16.03.LID</strain>
    </source>
</reference>
<evidence type="ECO:0000256" key="4">
    <source>
        <dbReference type="ARBA" id="ARBA00022989"/>
    </source>
</evidence>
<accession>A0AAP6RZZ7</accession>
<evidence type="ECO:0000313" key="10">
    <source>
        <dbReference type="Proteomes" id="UP000266633"/>
    </source>
</evidence>
<dbReference type="EMBL" id="QZDO01000080">
    <property type="protein sequence ID" value="RJL66557.1"/>
    <property type="molecule type" value="Genomic_DNA"/>
</dbReference>
<keyword evidence="2" id="KW-1003">Cell membrane</keyword>
<feature type="transmembrane region" description="Helical" evidence="6">
    <location>
        <begin position="339"/>
        <end position="361"/>
    </location>
</feature>
<dbReference type="SUPFAM" id="SSF103473">
    <property type="entry name" value="MFS general substrate transporter"/>
    <property type="match status" value="1"/>
</dbReference>
<gene>
    <name evidence="8" type="ORF">D5077_20355</name>
    <name evidence="7" type="ORF">DF213_04610</name>
</gene>
<dbReference type="GeneID" id="49323429"/>
<feature type="transmembrane region" description="Helical" evidence="6">
    <location>
        <begin position="12"/>
        <end position="34"/>
    </location>
</feature>
<protein>
    <submittedName>
        <fullName evidence="7">MFS transporter</fullName>
    </submittedName>
</protein>
<keyword evidence="10" id="KW-1185">Reference proteome</keyword>
<keyword evidence="3 6" id="KW-0812">Transmembrane</keyword>
<feature type="transmembrane region" description="Helical" evidence="6">
    <location>
        <begin position="373"/>
        <end position="392"/>
    </location>
</feature>
<evidence type="ECO:0000256" key="2">
    <source>
        <dbReference type="ARBA" id="ARBA00022475"/>
    </source>
</evidence>
<evidence type="ECO:0000313" key="9">
    <source>
        <dbReference type="Proteomes" id="UP000245055"/>
    </source>
</evidence>
<evidence type="ECO:0000256" key="6">
    <source>
        <dbReference type="SAM" id="Phobius"/>
    </source>
</evidence>
<dbReference type="EMBL" id="QESZ01000005">
    <property type="protein sequence ID" value="PWD74905.1"/>
    <property type="molecule type" value="Genomic_DNA"/>
</dbReference>
<evidence type="ECO:0000256" key="3">
    <source>
        <dbReference type="ARBA" id="ARBA00022692"/>
    </source>
</evidence>
<dbReference type="Gene3D" id="1.20.1250.20">
    <property type="entry name" value="MFS general substrate transporter like domains"/>
    <property type="match status" value="1"/>
</dbReference>
<feature type="transmembrane region" description="Helical" evidence="6">
    <location>
        <begin position="73"/>
        <end position="93"/>
    </location>
</feature>
<sequence>MFKLISEQSSFFLVTYVLNAMNNWAFKFIAPLVLYAETQSLQMMTVSYGLLFTPNIIAPPIINLIDGKLKKKIGLLGLNVMGGGLCVFGFFYFKQGFNVAAFFIMTFLLSTILTLFQTFIHSVMKDVLSEKIAIENMSRRLAFFDSLFPAMGPLIGAAFLSTFSYSAIFLIIAAVYGISMMSLGVMKISEDVSRVKGSFINRTARGFSLIKSSPFVNFLMKRFFLSNIALHGFQSVLTFYLIDSFNLSVLNVGFFFATSALGLVIGNRLGRVIYAHEINKWYVIASTGIVCALCLIITPLTSNVIIPCLAWCIVMLLSSINLIVFYTERQVNFRQAETASVIAASYVIIYSAIPLGSAVSYTLARYFNAGETLLILGGYLLLIGFYFLYLAFRKQKMLMKEMLSDS</sequence>
<dbReference type="Proteomes" id="UP000245055">
    <property type="component" value="Unassembled WGS sequence"/>
</dbReference>
<feature type="transmembrane region" description="Helical" evidence="6">
    <location>
        <begin position="248"/>
        <end position="269"/>
    </location>
</feature>
<evidence type="ECO:0000256" key="1">
    <source>
        <dbReference type="ARBA" id="ARBA00004651"/>
    </source>
</evidence>
<keyword evidence="5 6" id="KW-0472">Membrane</keyword>
<dbReference type="Proteomes" id="UP000266633">
    <property type="component" value="Unassembled WGS sequence"/>
</dbReference>
<feature type="transmembrane region" description="Helical" evidence="6">
    <location>
        <begin position="281"/>
        <end position="298"/>
    </location>
</feature>
<comment type="subcellular location">
    <subcellularLocation>
        <location evidence="1">Cell membrane</location>
        <topology evidence="1">Multi-pass membrane protein</topology>
    </subcellularLocation>
</comment>
<dbReference type="Pfam" id="PF07690">
    <property type="entry name" value="MFS_1"/>
    <property type="match status" value="1"/>
</dbReference>
<feature type="transmembrane region" description="Helical" evidence="6">
    <location>
        <begin position="46"/>
        <end position="66"/>
    </location>
</feature>
<feature type="transmembrane region" description="Helical" evidence="6">
    <location>
        <begin position="99"/>
        <end position="120"/>
    </location>
</feature>
<evidence type="ECO:0000313" key="8">
    <source>
        <dbReference type="EMBL" id="RJL66557.1"/>
    </source>
</evidence>
<feature type="transmembrane region" description="Helical" evidence="6">
    <location>
        <begin position="167"/>
        <end position="186"/>
    </location>
</feature>
<dbReference type="RefSeq" id="WP_024107085.1">
    <property type="nucleotide sequence ID" value="NZ_CP031560.1"/>
</dbReference>